<dbReference type="SMART" id="SM00320">
    <property type="entry name" value="WD40"/>
    <property type="match status" value="14"/>
</dbReference>
<feature type="compositionally biased region" description="Low complexity" evidence="4">
    <location>
        <begin position="51"/>
        <end position="67"/>
    </location>
</feature>
<dbReference type="Proteomes" id="UP000663831">
    <property type="component" value="Unassembled WGS sequence"/>
</dbReference>
<proteinExistence type="predicted"/>
<evidence type="ECO:0000256" key="1">
    <source>
        <dbReference type="ARBA" id="ARBA00022574"/>
    </source>
</evidence>
<dbReference type="InterPro" id="IPR001680">
    <property type="entry name" value="WD40_rpt"/>
</dbReference>
<dbReference type="SUPFAM" id="SSF50998">
    <property type="entry name" value="Quinoprotein alcohol dehydrogenase-like"/>
    <property type="match status" value="2"/>
</dbReference>
<dbReference type="InterPro" id="IPR056884">
    <property type="entry name" value="NPHP3-like_N"/>
</dbReference>
<feature type="repeat" description="WD" evidence="3">
    <location>
        <begin position="1166"/>
        <end position="1207"/>
    </location>
</feature>
<dbReference type="Pfam" id="PF00400">
    <property type="entry name" value="WD40"/>
    <property type="match status" value="10"/>
</dbReference>
<dbReference type="Pfam" id="PF24883">
    <property type="entry name" value="NPHP3_N"/>
    <property type="match status" value="1"/>
</dbReference>
<dbReference type="PRINTS" id="PR00320">
    <property type="entry name" value="GPROTEINBRPT"/>
</dbReference>
<feature type="repeat" description="WD" evidence="3">
    <location>
        <begin position="900"/>
        <end position="941"/>
    </location>
</feature>
<keyword evidence="2" id="KW-0677">Repeat</keyword>
<dbReference type="OrthoDB" id="3027122at2759"/>
<evidence type="ECO:0000256" key="3">
    <source>
        <dbReference type="PROSITE-ProRule" id="PRU00221"/>
    </source>
</evidence>
<dbReference type="CDD" id="cd00200">
    <property type="entry name" value="WD40"/>
    <property type="match status" value="2"/>
</dbReference>
<evidence type="ECO:0000313" key="6">
    <source>
        <dbReference type="EMBL" id="CAE6384161.1"/>
    </source>
</evidence>
<feature type="repeat" description="WD" evidence="3">
    <location>
        <begin position="1209"/>
        <end position="1250"/>
    </location>
</feature>
<evidence type="ECO:0000256" key="4">
    <source>
        <dbReference type="SAM" id="MobiDB-lite"/>
    </source>
</evidence>
<dbReference type="PROSITE" id="PS50082">
    <property type="entry name" value="WD_REPEATS_2"/>
    <property type="match status" value="9"/>
</dbReference>
<feature type="repeat" description="WD" evidence="3">
    <location>
        <begin position="857"/>
        <end position="898"/>
    </location>
</feature>
<dbReference type="InterPro" id="IPR011047">
    <property type="entry name" value="Quinoprotein_ADH-like_sf"/>
</dbReference>
<evidence type="ECO:0000256" key="2">
    <source>
        <dbReference type="ARBA" id="ARBA00022737"/>
    </source>
</evidence>
<feature type="region of interest" description="Disordered" evidence="4">
    <location>
        <begin position="1"/>
        <end position="80"/>
    </location>
</feature>
<evidence type="ECO:0000313" key="7">
    <source>
        <dbReference type="Proteomes" id="UP000663831"/>
    </source>
</evidence>
<dbReference type="SUPFAM" id="SSF52540">
    <property type="entry name" value="P-loop containing nucleoside triphosphate hydrolases"/>
    <property type="match status" value="1"/>
</dbReference>
<feature type="repeat" description="WD" evidence="3">
    <location>
        <begin position="1336"/>
        <end position="1377"/>
    </location>
</feature>
<keyword evidence="1 3" id="KW-0853">WD repeat</keyword>
<dbReference type="InterPro" id="IPR027417">
    <property type="entry name" value="P-loop_NTPase"/>
</dbReference>
<feature type="repeat" description="WD" evidence="3">
    <location>
        <begin position="1123"/>
        <end position="1164"/>
    </location>
</feature>
<gene>
    <name evidence="6" type="ORF">RDB_LOCUS4330</name>
</gene>
<feature type="compositionally biased region" description="Polar residues" evidence="4">
    <location>
        <begin position="17"/>
        <end position="30"/>
    </location>
</feature>
<organism evidence="6 7">
    <name type="scientific">Rhizoctonia solani</name>
    <dbReference type="NCBI Taxonomy" id="456999"/>
    <lineage>
        <taxon>Eukaryota</taxon>
        <taxon>Fungi</taxon>
        <taxon>Dikarya</taxon>
        <taxon>Basidiomycota</taxon>
        <taxon>Agaricomycotina</taxon>
        <taxon>Agaricomycetes</taxon>
        <taxon>Cantharellales</taxon>
        <taxon>Ceratobasidiaceae</taxon>
        <taxon>Rhizoctonia</taxon>
    </lineage>
</organism>
<feature type="repeat" description="WD" evidence="3">
    <location>
        <begin position="1388"/>
        <end position="1422"/>
    </location>
</feature>
<accession>A0A8H2WLD0</accession>
<sequence length="1427" mass="156285">MLEACSRKHPKKDRVQDVTQARSRSTSPNPSLLVKAPSTIIALNPGTPLHSVPNGPSSPNSQSNSVSHAPIPPKPTENTINPPALRAGICAWNNLKSFAKTLAPVGPIKAVADELVECIHIYERVSKGKEEYVLLRGQLEDIFMEMESYLSSNPSPAATLSVKNHCSAIVQELAHMKKNREKNKLKRSLESGEVMDDILACYHRVQTHLERLSLNINLLTQKSVDEVVAENRLKTLSHSPSARYDSAQSSEVKRGECTPGTRVDVFSHVTGWLHNNLPGYIYWLNGMAGTGKTTIAYSLCTQLDANQRLAASFFCSRLLPECRDVNRIIPSIAYQLARYSNPFKLALLNVLEEDPDAHTRLPRAQFNDLIVEPLTMCRDSLPLDLVIVIDALDECDNKDGTSGILDMLLTQAGGLPIKFFMSSRPEPAIRDQMSKAATDQAGSRLVLHELDKATVQTDVETYLQVALAPINPSDEEITTLAARAGVLFIYAATVVRYIGYDNFRRDARGRLRTVLDSSVSTENKTKEVDYLYAIILNQALDDPNLDPTEKADMKRVLFTVICAREPLTISALTYLLKMGNGDRVDAALRPLWSVLHVVEPTKLVTPLHGSFSDYIFDRTRSQQYYCDPERHNQILAQSCFECIQDTQPQFNICRLGSSFPKDNEVVDIDERVNDAISTQLYYACRYWAAHLMSTQRSPQMDHYLKTFLSKHLLLWMEVMNLKKAMDKGTEAVHMVEKWSRCLGHPPDVIDLIYDAWRFAITILSNPINQSTPHIYISVLAFWPRLNPIAQYYAAPKSNMVQVFGTATGYQHPLLAKWGVGGDISCGAFSPDGTLAVGVGSSIHIIDTLSGQRLLEPLEGHIRSVTSLAYSPDGALIASGSADATVRMWEARSGQLTLGPLAKHAQRISSVCFSPDSSCIASTSNDSSICVWEAQNGTLLYSLATEDGYIPSIRYSPDGIHIAATHGFHIWLLDAQNGLATLGPLEGHSDNVRAIGYSPDGSHIVSGSNDNTIRIWNTGNGQPIIGPITISRESTFIVVKSIEYSHDGTRIIATVTDGIRDTDSIRIYDARTGQQVFGPLQGHSNTQSFACFSPDGTLIVSGDSFSENIWVWDARSDKQERDQVNGHTDRVESVGWSPDGTCIVSGSADETICVWDTETGQLILGPLVGHDDCIVSVEYSPDGTQIVSGSWDETIRIWDAQSGQALLGPLIGHVDKVVSVKYAPNGLLIVSGSLDSTICVWDAKTGEISLGPINTYRPVCSVGFSPDSAYIVSAVGRQTYIWNAGTGTLVLGANSGHPTDVTCVEFSPDGVHIVSSSVDGTIRVWNAQSGRLALGPFHRHKDPVLSVAYSPDGSHIVSGSRNGTVCVWDAQTGRLVLDSLRGCTATQGILEVKYSPDGTRVVSGSADMTIRVWNVQHTNTTVSWSRIV</sequence>
<comment type="caution">
    <text evidence="6">The sequence shown here is derived from an EMBL/GenBank/DDBJ whole genome shotgun (WGS) entry which is preliminary data.</text>
</comment>
<dbReference type="EMBL" id="CAJMWV010000237">
    <property type="protein sequence ID" value="CAE6384161.1"/>
    <property type="molecule type" value="Genomic_DNA"/>
</dbReference>
<dbReference type="PROSITE" id="PS50294">
    <property type="entry name" value="WD_REPEATS_REGION"/>
    <property type="match status" value="9"/>
</dbReference>
<feature type="repeat" description="WD" evidence="3">
    <location>
        <begin position="984"/>
        <end position="1025"/>
    </location>
</feature>
<dbReference type="Gene3D" id="3.40.50.300">
    <property type="entry name" value="P-loop containing nucleotide triphosphate hydrolases"/>
    <property type="match status" value="1"/>
</dbReference>
<dbReference type="PANTHER" id="PTHR19848">
    <property type="entry name" value="WD40 REPEAT PROTEIN"/>
    <property type="match status" value="1"/>
</dbReference>
<feature type="repeat" description="WD" evidence="3">
    <location>
        <begin position="1293"/>
        <end position="1334"/>
    </location>
</feature>
<dbReference type="InterPro" id="IPR020472">
    <property type="entry name" value="WD40_PAC1"/>
</dbReference>
<reference evidence="6" key="1">
    <citation type="submission" date="2021-01" db="EMBL/GenBank/DDBJ databases">
        <authorList>
            <person name="Kaushik A."/>
        </authorList>
    </citation>
    <scope>NUCLEOTIDE SEQUENCE</scope>
    <source>
        <strain evidence="6">AG3-1AP</strain>
    </source>
</reference>
<dbReference type="InterPro" id="IPR019775">
    <property type="entry name" value="WD40_repeat_CS"/>
</dbReference>
<protein>
    <recommendedName>
        <fullName evidence="5">Nephrocystin 3-like N-terminal domain-containing protein</fullName>
    </recommendedName>
</protein>
<evidence type="ECO:0000259" key="5">
    <source>
        <dbReference type="Pfam" id="PF24883"/>
    </source>
</evidence>
<feature type="domain" description="Nephrocystin 3-like N-terminal" evidence="5">
    <location>
        <begin position="269"/>
        <end position="424"/>
    </location>
</feature>
<dbReference type="Gene3D" id="2.130.10.10">
    <property type="entry name" value="YVTN repeat-like/Quinoprotein amine dehydrogenase"/>
    <property type="match status" value="5"/>
</dbReference>
<name>A0A8H2WLD0_9AGAM</name>
<dbReference type="PANTHER" id="PTHR19848:SF8">
    <property type="entry name" value="F-BOX AND WD REPEAT DOMAIN CONTAINING 7"/>
    <property type="match status" value="1"/>
</dbReference>
<dbReference type="PROSITE" id="PS00678">
    <property type="entry name" value="WD_REPEATS_1"/>
    <property type="match status" value="8"/>
</dbReference>
<dbReference type="InterPro" id="IPR015943">
    <property type="entry name" value="WD40/YVTN_repeat-like_dom_sf"/>
</dbReference>